<dbReference type="OMA" id="CCLPGRT"/>
<dbReference type="GO" id="GO:0061631">
    <property type="term" value="F:ubiquitin conjugating enzyme activity"/>
    <property type="evidence" value="ECO:0000318"/>
    <property type="project" value="GO_Central"/>
</dbReference>
<keyword evidence="4" id="KW-0808">Transferase</keyword>
<keyword evidence="6 9" id="KW-0833">Ubl conjugation pathway</keyword>
<evidence type="ECO:0000256" key="7">
    <source>
        <dbReference type="ARBA" id="ARBA00022840"/>
    </source>
</evidence>
<evidence type="ECO:0000256" key="6">
    <source>
        <dbReference type="ARBA" id="ARBA00022786"/>
    </source>
</evidence>
<proteinExistence type="inferred from homology"/>
<accession>A0A6I8P7I3</accession>
<dbReference type="CDD" id="cd23792">
    <property type="entry name" value="UBCc_UBE2D"/>
    <property type="match status" value="1"/>
</dbReference>
<dbReference type="Gene3D" id="3.10.110.10">
    <property type="entry name" value="Ubiquitin Conjugating Enzyme"/>
    <property type="match status" value="1"/>
</dbReference>
<feature type="active site" description="Glycyl thioester intermediate" evidence="8">
    <location>
        <position position="227"/>
    </location>
</feature>
<evidence type="ECO:0000259" key="11">
    <source>
        <dbReference type="PROSITE" id="PS50127"/>
    </source>
</evidence>
<evidence type="ECO:0000256" key="4">
    <source>
        <dbReference type="ARBA" id="ARBA00022679"/>
    </source>
</evidence>
<gene>
    <name evidence="12" type="primary">UBE2D2</name>
</gene>
<reference evidence="12" key="2">
    <citation type="submission" date="2025-08" db="UniProtKB">
        <authorList>
            <consortium name="Ensembl"/>
        </authorList>
    </citation>
    <scope>IDENTIFICATION</scope>
    <source>
        <strain evidence="12">Glennie</strain>
    </source>
</reference>
<dbReference type="InParanoid" id="A0A6I8P7I3"/>
<dbReference type="AlphaFoldDB" id="A0A6I8P7I3"/>
<dbReference type="Bgee" id="ENSOANG00000040467">
    <property type="expression patterns" value="Expressed in heart and 7 other cell types or tissues"/>
</dbReference>
<comment type="pathway">
    <text evidence="2">Protein modification; protein ubiquitination.</text>
</comment>
<keyword evidence="7 9" id="KW-0067">ATP-binding</keyword>
<feature type="compositionally biased region" description="Basic and acidic residues" evidence="10">
    <location>
        <begin position="72"/>
        <end position="82"/>
    </location>
</feature>
<feature type="domain" description="UBC core" evidence="11">
    <location>
        <begin position="143"/>
        <end position="275"/>
    </location>
</feature>
<evidence type="ECO:0000256" key="3">
    <source>
        <dbReference type="ARBA" id="ARBA00012486"/>
    </source>
</evidence>
<dbReference type="Proteomes" id="UP000002279">
    <property type="component" value="Chromosome X2"/>
</dbReference>
<dbReference type="PROSITE" id="PS00183">
    <property type="entry name" value="UBC_1"/>
    <property type="match status" value="1"/>
</dbReference>
<reference evidence="12 13" key="1">
    <citation type="journal article" date="2008" name="Nature">
        <title>Genome analysis of the platypus reveals unique signatures of evolution.</title>
        <authorList>
            <person name="Warren W.C."/>
            <person name="Hillier L.W."/>
            <person name="Marshall Graves J.A."/>
            <person name="Birney E."/>
            <person name="Ponting C.P."/>
            <person name="Grutzner F."/>
            <person name="Belov K."/>
            <person name="Miller W."/>
            <person name="Clarke L."/>
            <person name="Chinwalla A.T."/>
            <person name="Yang S.P."/>
            <person name="Heger A."/>
            <person name="Locke D.P."/>
            <person name="Miethke P."/>
            <person name="Waters P.D."/>
            <person name="Veyrunes F."/>
            <person name="Fulton L."/>
            <person name="Fulton B."/>
            <person name="Graves T."/>
            <person name="Wallis J."/>
            <person name="Puente X.S."/>
            <person name="Lopez-Otin C."/>
            <person name="Ordonez G.R."/>
            <person name="Eichler E.E."/>
            <person name="Chen L."/>
            <person name="Cheng Z."/>
            <person name="Deakin J.E."/>
            <person name="Alsop A."/>
            <person name="Thompson K."/>
            <person name="Kirby P."/>
            <person name="Papenfuss A.T."/>
            <person name="Wakefield M.J."/>
            <person name="Olender T."/>
            <person name="Lancet D."/>
            <person name="Huttley G.A."/>
            <person name="Smit A.F."/>
            <person name="Pask A."/>
            <person name="Temple-Smith P."/>
            <person name="Batzer M.A."/>
            <person name="Walker J.A."/>
            <person name="Konkel M.K."/>
            <person name="Harris R.S."/>
            <person name="Whittington C.M."/>
            <person name="Wong E.S."/>
            <person name="Gemmell N.J."/>
            <person name="Buschiazzo E."/>
            <person name="Vargas Jentzsch I.M."/>
            <person name="Merkel A."/>
            <person name="Schmitz J."/>
            <person name="Zemann A."/>
            <person name="Churakov G."/>
            <person name="Kriegs J.O."/>
            <person name="Brosius J."/>
            <person name="Murchison E.P."/>
            <person name="Sachidanandam R."/>
            <person name="Smith C."/>
            <person name="Hannon G.J."/>
            <person name="Tsend-Ayush E."/>
            <person name="McMillan D."/>
            <person name="Attenborough R."/>
            <person name="Rens W."/>
            <person name="Ferguson-Smith M."/>
            <person name="Lefevre C.M."/>
            <person name="Sharp J.A."/>
            <person name="Nicholas K.R."/>
            <person name="Ray D.A."/>
            <person name="Kube M."/>
            <person name="Reinhardt R."/>
            <person name="Pringle T.H."/>
            <person name="Taylor J."/>
            <person name="Jones R.C."/>
            <person name="Nixon B."/>
            <person name="Dacheux J.L."/>
            <person name="Niwa H."/>
            <person name="Sekita Y."/>
            <person name="Huang X."/>
            <person name="Stark A."/>
            <person name="Kheradpour P."/>
            <person name="Kellis M."/>
            <person name="Flicek P."/>
            <person name="Chen Y."/>
            <person name="Webber C."/>
            <person name="Hardison R."/>
            <person name="Nelson J."/>
            <person name="Hallsworth-Pepin K."/>
            <person name="Delehaunty K."/>
            <person name="Markovic C."/>
            <person name="Minx P."/>
            <person name="Feng Y."/>
            <person name="Kremitzki C."/>
            <person name="Mitreva M."/>
            <person name="Glasscock J."/>
            <person name="Wylie T."/>
            <person name="Wohldmann P."/>
            <person name="Thiru P."/>
            <person name="Nhan M.N."/>
            <person name="Pohl C.S."/>
            <person name="Smith S.M."/>
            <person name="Hou S."/>
            <person name="Nefedov M."/>
            <person name="de Jong P.J."/>
            <person name="Renfree M.B."/>
            <person name="Mardis E.R."/>
            <person name="Wilson R.K."/>
        </authorList>
    </citation>
    <scope>NUCLEOTIDE SEQUENCE [LARGE SCALE GENOMIC DNA]</scope>
    <source>
        <strain evidence="12 13">Glennie</strain>
    </source>
</reference>
<feature type="compositionally biased region" description="Basic residues" evidence="10">
    <location>
        <begin position="83"/>
        <end position="92"/>
    </location>
</feature>
<dbReference type="GO" id="GO:0006511">
    <property type="term" value="P:ubiquitin-dependent protein catabolic process"/>
    <property type="evidence" value="ECO:0000318"/>
    <property type="project" value="GO_Central"/>
</dbReference>
<dbReference type="InterPro" id="IPR016135">
    <property type="entry name" value="UBQ-conjugating_enzyme/RWD"/>
</dbReference>
<comment type="similarity">
    <text evidence="9">Belongs to the ubiquitin-conjugating enzyme family.</text>
</comment>
<feature type="region of interest" description="Disordered" evidence="10">
    <location>
        <begin position="1"/>
        <end position="110"/>
    </location>
</feature>
<dbReference type="InterPro" id="IPR000608">
    <property type="entry name" value="UBC"/>
</dbReference>
<dbReference type="Pfam" id="PF00179">
    <property type="entry name" value="UQ_con"/>
    <property type="match status" value="1"/>
</dbReference>
<evidence type="ECO:0000256" key="9">
    <source>
        <dbReference type="RuleBase" id="RU362109"/>
    </source>
</evidence>
<dbReference type="GeneTree" id="ENSGT00940000153169"/>
<keyword evidence="5 9" id="KW-0547">Nucleotide-binding</keyword>
<evidence type="ECO:0000256" key="2">
    <source>
        <dbReference type="ARBA" id="ARBA00004906"/>
    </source>
</evidence>
<dbReference type="GO" id="GO:0005524">
    <property type="term" value="F:ATP binding"/>
    <property type="evidence" value="ECO:0007669"/>
    <property type="project" value="UniProtKB-UniRule"/>
</dbReference>
<name>A0A6I8P7I3_ORNAN</name>
<dbReference type="PANTHER" id="PTHR24068">
    <property type="entry name" value="UBIQUITIN-CONJUGATING ENZYME E2"/>
    <property type="match status" value="1"/>
</dbReference>
<evidence type="ECO:0000313" key="12">
    <source>
        <dbReference type="Ensembl" id="ENSOANP00000050117.1"/>
    </source>
</evidence>
<evidence type="ECO:0000313" key="13">
    <source>
        <dbReference type="Proteomes" id="UP000002279"/>
    </source>
</evidence>
<evidence type="ECO:0000256" key="8">
    <source>
        <dbReference type="PROSITE-ProRule" id="PRU10133"/>
    </source>
</evidence>
<reference evidence="12" key="3">
    <citation type="submission" date="2025-09" db="UniProtKB">
        <authorList>
            <consortium name="Ensembl"/>
        </authorList>
    </citation>
    <scope>IDENTIFICATION</scope>
    <source>
        <strain evidence="12">Glennie</strain>
    </source>
</reference>
<keyword evidence="13" id="KW-1185">Reference proteome</keyword>
<protein>
    <recommendedName>
        <fullName evidence="3">E2 ubiquitin-conjugating enzyme</fullName>
        <ecNumber evidence="3">2.3.2.23</ecNumber>
    </recommendedName>
</protein>
<dbReference type="EC" id="2.3.2.23" evidence="3"/>
<evidence type="ECO:0000256" key="10">
    <source>
        <dbReference type="SAM" id="MobiDB-lite"/>
    </source>
</evidence>
<dbReference type="FunFam" id="3.10.110.10:FF:000101">
    <property type="entry name" value="Ubiquitin-conjugating enzyme E2 D2"/>
    <property type="match status" value="1"/>
</dbReference>
<dbReference type="Ensembl" id="ENSOANT00000059456.1">
    <property type="protein sequence ID" value="ENSOANP00000050117.1"/>
    <property type="gene ID" value="ENSOANG00000040467.1"/>
</dbReference>
<dbReference type="GO" id="GO:0005634">
    <property type="term" value="C:nucleus"/>
    <property type="evidence" value="ECO:0000318"/>
    <property type="project" value="GO_Central"/>
</dbReference>
<organism evidence="12 13">
    <name type="scientific">Ornithorhynchus anatinus</name>
    <name type="common">Duckbill platypus</name>
    <dbReference type="NCBI Taxonomy" id="9258"/>
    <lineage>
        <taxon>Eukaryota</taxon>
        <taxon>Metazoa</taxon>
        <taxon>Chordata</taxon>
        <taxon>Craniata</taxon>
        <taxon>Vertebrata</taxon>
        <taxon>Euteleostomi</taxon>
        <taxon>Mammalia</taxon>
        <taxon>Monotremata</taxon>
        <taxon>Ornithorhynchidae</taxon>
        <taxon>Ornithorhynchus</taxon>
    </lineage>
</organism>
<comment type="catalytic activity">
    <reaction evidence="1">
        <text>S-ubiquitinyl-[E1 ubiquitin-activating enzyme]-L-cysteine + [E2 ubiquitin-conjugating enzyme]-L-cysteine = [E1 ubiquitin-activating enzyme]-L-cysteine + S-ubiquitinyl-[E2 ubiquitin-conjugating enzyme]-L-cysteine.</text>
        <dbReference type="EC" id="2.3.2.23"/>
    </reaction>
</comment>
<dbReference type="SMART" id="SM00212">
    <property type="entry name" value="UBCc"/>
    <property type="match status" value="1"/>
</dbReference>
<evidence type="ECO:0000256" key="5">
    <source>
        <dbReference type="ARBA" id="ARBA00022741"/>
    </source>
</evidence>
<dbReference type="GO" id="GO:0070936">
    <property type="term" value="P:protein K48-linked ubiquitination"/>
    <property type="evidence" value="ECO:0000318"/>
    <property type="project" value="GO_Central"/>
</dbReference>
<dbReference type="PROSITE" id="PS50127">
    <property type="entry name" value="UBC_2"/>
    <property type="match status" value="1"/>
</dbReference>
<dbReference type="InterPro" id="IPR023313">
    <property type="entry name" value="UBQ-conjugating_AS"/>
</dbReference>
<sequence>VTRRSRGTPPPPPGGVSLRPRRLPGAENGVRGAVPERAEGRLGGGGGAARAGAAGKRRGSGGEAADYLSRGGRAEGRRDPRAGRKRRRRHRAGGGGAGRPPPPPPPRALSAGLRACERAAGASPSGGRPLPWRRHRRPAPRAMALKRIHKELNDLARDPPAQCSAGPVGDDMFHWQATIMGPNDSPYQGGVFFLTIHFPTDYPFKPPKVAFTTRIYHPNINSNGSICLDILRSQWSPALTISKDDPLVPEIARIYKTDREKYNRIAREWTQKYAM</sequence>
<dbReference type="SUPFAM" id="SSF54495">
    <property type="entry name" value="UBC-like"/>
    <property type="match status" value="1"/>
</dbReference>
<evidence type="ECO:0000256" key="1">
    <source>
        <dbReference type="ARBA" id="ARBA00000485"/>
    </source>
</evidence>